<dbReference type="InterPro" id="IPR033443">
    <property type="entry name" value="PROP1-like_PPR_dom"/>
</dbReference>
<gene>
    <name evidence="4" type="ORF">GOP47_0020207</name>
</gene>
<evidence type="ECO:0000313" key="4">
    <source>
        <dbReference type="EMBL" id="KAI5065512.1"/>
    </source>
</evidence>
<dbReference type="PROSITE" id="PS51375">
    <property type="entry name" value="PPR"/>
    <property type="match status" value="3"/>
</dbReference>
<accession>A0A9D4Z9C1</accession>
<feature type="repeat" description="PPR" evidence="2">
    <location>
        <begin position="353"/>
        <end position="387"/>
    </location>
</feature>
<dbReference type="PANTHER" id="PTHR47930:SF2">
    <property type="entry name" value="PENTATRICOPEPTIDE REPEAT PROTEIN (AFU_ORTHOLOGUE AFUA_8G04250)"/>
    <property type="match status" value="1"/>
</dbReference>
<reference evidence="4" key="1">
    <citation type="submission" date="2021-01" db="EMBL/GenBank/DDBJ databases">
        <title>Adiantum capillus-veneris genome.</title>
        <authorList>
            <person name="Fang Y."/>
            <person name="Liao Q."/>
        </authorList>
    </citation>
    <scope>NUCLEOTIDE SEQUENCE</scope>
    <source>
        <strain evidence="4">H3</strain>
        <tissue evidence="4">Leaf</tissue>
    </source>
</reference>
<dbReference type="NCBIfam" id="TIGR00756">
    <property type="entry name" value="PPR"/>
    <property type="match status" value="3"/>
</dbReference>
<evidence type="ECO:0000256" key="1">
    <source>
        <dbReference type="ARBA" id="ARBA00022737"/>
    </source>
</evidence>
<dbReference type="PANTHER" id="PTHR47930">
    <property type="entry name" value="YALI0C12947P"/>
    <property type="match status" value="1"/>
</dbReference>
<evidence type="ECO:0000259" key="3">
    <source>
        <dbReference type="Pfam" id="PF17177"/>
    </source>
</evidence>
<dbReference type="PROSITE" id="PS51257">
    <property type="entry name" value="PROKAR_LIPOPROTEIN"/>
    <property type="match status" value="1"/>
</dbReference>
<evidence type="ECO:0000313" key="5">
    <source>
        <dbReference type="Proteomes" id="UP000886520"/>
    </source>
</evidence>
<sequence>MEDVGIRSSWFASVGPCTLAPAAGPAPSASSSCSCFSKVVGNKENEQQEDQSAAMGWTAEQFDIVTALLRTPPKPFPVHRAPPPPRLLPKHRPVGLPARRLHLPNLTPRPAKDKLFLTDLAVQISKLPPHSHASQVLHGIQHLLVCGSLSATVRHLGHLGLPLRAFETLEWQQTCSHLWPDERALCAAIDVLAEEGKEEIAWDLLHTHAPMSSLAFEALARGLIAASLLNRALLVKEKAESSGLVLNQGVYAELILLASRLYKFKEMRKLVQELGYFSELQLGLEHCTSIMAACRKAQMYDAVLGLFEWWKQADFVPNVVMYQIVMTTLSDLGKYRDALAVYWEMTKNGCPPHLSAYDALFEICAQLGDASRALKLLAKMRESNISPTHNIYINLIKVCCQDGRLGKAREFIETMRKEGLPVEDLDKYAIMKSKSSCKAIVKEVGD</sequence>
<dbReference type="Proteomes" id="UP000886520">
    <property type="component" value="Chromosome 19"/>
</dbReference>
<dbReference type="Pfam" id="PF17177">
    <property type="entry name" value="PPR_long"/>
    <property type="match status" value="1"/>
</dbReference>
<keyword evidence="5" id="KW-1185">Reference proteome</keyword>
<keyword evidence="1" id="KW-0677">Repeat</keyword>
<organism evidence="4 5">
    <name type="scientific">Adiantum capillus-veneris</name>
    <name type="common">Maidenhair fern</name>
    <dbReference type="NCBI Taxonomy" id="13818"/>
    <lineage>
        <taxon>Eukaryota</taxon>
        <taxon>Viridiplantae</taxon>
        <taxon>Streptophyta</taxon>
        <taxon>Embryophyta</taxon>
        <taxon>Tracheophyta</taxon>
        <taxon>Polypodiopsida</taxon>
        <taxon>Polypodiidae</taxon>
        <taxon>Polypodiales</taxon>
        <taxon>Pteridineae</taxon>
        <taxon>Pteridaceae</taxon>
        <taxon>Vittarioideae</taxon>
        <taxon>Adiantum</taxon>
    </lineage>
</organism>
<protein>
    <recommendedName>
        <fullName evidence="3">PROP1-like PPR domain-containing protein</fullName>
    </recommendedName>
</protein>
<feature type="domain" description="PROP1-like PPR" evidence="3">
    <location>
        <begin position="278"/>
        <end position="432"/>
    </location>
</feature>
<dbReference type="InterPro" id="IPR002885">
    <property type="entry name" value="PPR_rpt"/>
</dbReference>
<dbReference type="OrthoDB" id="778140at2759"/>
<dbReference type="Gene3D" id="1.25.40.10">
    <property type="entry name" value="Tetratricopeptide repeat domain"/>
    <property type="match status" value="1"/>
</dbReference>
<dbReference type="AlphaFoldDB" id="A0A9D4Z9C1"/>
<evidence type="ECO:0000256" key="2">
    <source>
        <dbReference type="PROSITE-ProRule" id="PRU00708"/>
    </source>
</evidence>
<dbReference type="EMBL" id="JABFUD020000019">
    <property type="protein sequence ID" value="KAI5065512.1"/>
    <property type="molecule type" value="Genomic_DNA"/>
</dbReference>
<feature type="repeat" description="PPR" evidence="2">
    <location>
        <begin position="318"/>
        <end position="352"/>
    </location>
</feature>
<comment type="caution">
    <text evidence="4">The sequence shown here is derived from an EMBL/GenBank/DDBJ whole genome shotgun (WGS) entry which is preliminary data.</text>
</comment>
<name>A0A9D4Z9C1_ADICA</name>
<proteinExistence type="predicted"/>
<dbReference type="InterPro" id="IPR011990">
    <property type="entry name" value="TPR-like_helical_dom_sf"/>
</dbReference>
<feature type="repeat" description="PPR" evidence="2">
    <location>
        <begin position="388"/>
        <end position="422"/>
    </location>
</feature>